<dbReference type="EMBL" id="CP104311">
    <property type="protein sequence ID" value="WWF00753.1"/>
    <property type="molecule type" value="Genomic_DNA"/>
</dbReference>
<name>A0ABZ2F386_METCP</name>
<protein>
    <recommendedName>
        <fullName evidence="4">Bacteriophage protein</fullName>
    </recommendedName>
</protein>
<accession>A0ABZ2F386</accession>
<dbReference type="EMBL" id="CP104311">
    <property type="protein sequence ID" value="WWF02911.1"/>
    <property type="molecule type" value="Genomic_DNA"/>
</dbReference>
<dbReference type="RefSeq" id="WP_198321706.1">
    <property type="nucleotide sequence ID" value="NZ_CP104311.1"/>
</dbReference>
<evidence type="ECO:0008006" key="4">
    <source>
        <dbReference type="Google" id="ProtNLM"/>
    </source>
</evidence>
<evidence type="ECO:0000313" key="2">
    <source>
        <dbReference type="EMBL" id="WWF02911.1"/>
    </source>
</evidence>
<evidence type="ECO:0000313" key="1">
    <source>
        <dbReference type="EMBL" id="WWF00753.1"/>
    </source>
</evidence>
<proteinExistence type="predicted"/>
<keyword evidence="3" id="KW-1185">Reference proteome</keyword>
<dbReference type="Proteomes" id="UP001359308">
    <property type="component" value="Chromosome"/>
</dbReference>
<sequence length="138" mass="14280">MTALAAERNTKERIGDVFDLPVKANTKCFLGGLAVIDAGYAAPGRTATTLVAAGRFEESADNTGGAAGDKKARVKRGIYKFANSAAGDLIAQADVGADCYIVDDQTVAKTNGTNTRSRAGQIVAVDSDGVWVQIGLGW</sequence>
<organism evidence="1 3">
    <name type="scientific">Methylococcus capsulatus</name>
    <dbReference type="NCBI Taxonomy" id="414"/>
    <lineage>
        <taxon>Bacteria</taxon>
        <taxon>Pseudomonadati</taxon>
        <taxon>Pseudomonadota</taxon>
        <taxon>Gammaproteobacteria</taxon>
        <taxon>Methylococcales</taxon>
        <taxon>Methylococcaceae</taxon>
        <taxon>Methylococcus</taxon>
    </lineage>
</organism>
<evidence type="ECO:0000313" key="3">
    <source>
        <dbReference type="Proteomes" id="UP001359308"/>
    </source>
</evidence>
<reference evidence="1 3" key="1">
    <citation type="submission" date="2022-09" db="EMBL/GenBank/DDBJ databases">
        <authorList>
            <person name="Giprobiosintez L."/>
        </authorList>
    </citation>
    <scope>NUCLEOTIDE SEQUENCE [LARGE SCALE GENOMIC DNA]</scope>
    <source>
        <strain evidence="1">VKPM-B-12549</strain>
        <strain evidence="3">VKPM-B-12549 (GBS-15)</strain>
    </source>
</reference>
<gene>
    <name evidence="2" type="ORF">N4J17_04650</name>
    <name evidence="1" type="ORF">N4J17_09685</name>
</gene>